<keyword evidence="5" id="KW-0949">S-adenosyl-L-methionine</keyword>
<sequence length="396" mass="45183">MDEEELAHYAEVLLSMKEYESYVWREGFRKKQHLKRLSEKHARRLPAFTAKDSIPATLRCAKKNQEFWDQVCAMQSNFGPEVDLPTHVNLKEPMKTPYRHYSKLKSTFHQLVRDWAVEGAEERERCYKPILDELKRVLPVSEDNRNLQKVLVPGAGLGRLALEIVSAGYAAQGNEFSYQMLFTSNFILNCARQPDAYTVHPWIDNPSNVMTFDDFARPVTIPDVAPDSLLALTATPSGAEPNFSMCAGEFLEVYSQERDAWDCIVTCFFIDAAPNVIEFIEAFERLLKPGGVWINLGPLLYHWQNGSGAEDDRYDQSIELTYEEIKHVAEGYNLNFTKEERKECLYTCNPTSMLRSVYNCIMFTAIKGTPLESYPASATKPAPGIETTKDQSTRRS</sequence>
<evidence type="ECO:0000256" key="1">
    <source>
        <dbReference type="ARBA" id="ARBA00010086"/>
    </source>
</evidence>
<dbReference type="GO" id="GO:0030735">
    <property type="term" value="F:carnosine N-methyltransferase activity"/>
    <property type="evidence" value="ECO:0007669"/>
    <property type="project" value="UniProtKB-EC"/>
</dbReference>
<dbReference type="InterPro" id="IPR029063">
    <property type="entry name" value="SAM-dependent_MTases_sf"/>
</dbReference>
<dbReference type="SUPFAM" id="SSF53335">
    <property type="entry name" value="S-adenosyl-L-methionine-dependent methyltransferases"/>
    <property type="match status" value="1"/>
</dbReference>
<dbReference type="RefSeq" id="XP_008870441.1">
    <property type="nucleotide sequence ID" value="XM_008872219.1"/>
</dbReference>
<evidence type="ECO:0000256" key="5">
    <source>
        <dbReference type="ARBA" id="ARBA00022691"/>
    </source>
</evidence>
<comment type="similarity">
    <text evidence="1">Belongs to the carnosine N-methyltransferase family.</text>
</comment>
<keyword evidence="3" id="KW-0489">Methyltransferase</keyword>
<protein>
    <recommendedName>
        <fullName evidence="2">carnosine N-methyltransferase</fullName>
        <ecNumber evidence="2">2.1.1.22</ecNumber>
    </recommendedName>
</protein>
<evidence type="ECO:0000256" key="4">
    <source>
        <dbReference type="ARBA" id="ARBA00022679"/>
    </source>
</evidence>
<organism evidence="7">
    <name type="scientific">Aphanomyces invadans</name>
    <dbReference type="NCBI Taxonomy" id="157072"/>
    <lineage>
        <taxon>Eukaryota</taxon>
        <taxon>Sar</taxon>
        <taxon>Stramenopiles</taxon>
        <taxon>Oomycota</taxon>
        <taxon>Saprolegniomycetes</taxon>
        <taxon>Saprolegniales</taxon>
        <taxon>Verrucalvaceae</taxon>
        <taxon>Aphanomyces</taxon>
    </lineage>
</organism>
<dbReference type="InterPro" id="IPR012901">
    <property type="entry name" value="CARME"/>
</dbReference>
<keyword evidence="4" id="KW-0808">Transferase</keyword>
<dbReference type="EMBL" id="KI913963">
    <property type="protein sequence ID" value="ETW01443.1"/>
    <property type="molecule type" value="Genomic_DNA"/>
</dbReference>
<feature type="compositionally biased region" description="Basic and acidic residues" evidence="6">
    <location>
        <begin position="387"/>
        <end position="396"/>
    </location>
</feature>
<dbReference type="eggNOG" id="KOG2798">
    <property type="taxonomic scope" value="Eukaryota"/>
</dbReference>
<proteinExistence type="inferred from homology"/>
<gene>
    <name evidence="7" type="ORF">H310_06958</name>
</gene>
<dbReference type="Gene3D" id="3.40.50.150">
    <property type="entry name" value="Vaccinia Virus protein VP39"/>
    <property type="match status" value="1"/>
</dbReference>
<dbReference type="STRING" id="157072.A0A024U790"/>
<dbReference type="SMART" id="SM01296">
    <property type="entry name" value="N2227"/>
    <property type="match status" value="1"/>
</dbReference>
<dbReference type="PANTHER" id="PTHR12303:SF6">
    <property type="entry name" value="CARNOSINE N-METHYLTRANSFERASE"/>
    <property type="match status" value="1"/>
</dbReference>
<evidence type="ECO:0000256" key="2">
    <source>
        <dbReference type="ARBA" id="ARBA00012003"/>
    </source>
</evidence>
<dbReference type="OrthoDB" id="978at2759"/>
<dbReference type="VEuPathDB" id="FungiDB:H310_06958"/>
<dbReference type="PANTHER" id="PTHR12303">
    <property type="entry name" value="CARNOSINE N-METHYLTRANSFERASE"/>
    <property type="match status" value="1"/>
</dbReference>
<evidence type="ECO:0000256" key="6">
    <source>
        <dbReference type="SAM" id="MobiDB-lite"/>
    </source>
</evidence>
<dbReference type="EC" id="2.1.1.22" evidence="2"/>
<dbReference type="Pfam" id="PF07942">
    <property type="entry name" value="CARME"/>
    <property type="match status" value="1"/>
</dbReference>
<feature type="region of interest" description="Disordered" evidence="6">
    <location>
        <begin position="374"/>
        <end position="396"/>
    </location>
</feature>
<evidence type="ECO:0000313" key="7">
    <source>
        <dbReference type="EMBL" id="ETW01443.1"/>
    </source>
</evidence>
<name>A0A024U790_9STRA</name>
<reference evidence="7" key="1">
    <citation type="submission" date="2013-12" db="EMBL/GenBank/DDBJ databases">
        <title>The Genome Sequence of Aphanomyces invadans NJM9701.</title>
        <authorList>
            <consortium name="The Broad Institute Genomics Platform"/>
            <person name="Russ C."/>
            <person name="Tyler B."/>
            <person name="van West P."/>
            <person name="Dieguez-Uribeondo J."/>
            <person name="Young S.K."/>
            <person name="Zeng Q."/>
            <person name="Gargeya S."/>
            <person name="Fitzgerald M."/>
            <person name="Abouelleil A."/>
            <person name="Alvarado L."/>
            <person name="Chapman S.B."/>
            <person name="Gainer-Dewar J."/>
            <person name="Goldberg J."/>
            <person name="Griggs A."/>
            <person name="Gujja S."/>
            <person name="Hansen M."/>
            <person name="Howarth C."/>
            <person name="Imamovic A."/>
            <person name="Ireland A."/>
            <person name="Larimer J."/>
            <person name="McCowan C."/>
            <person name="Murphy C."/>
            <person name="Pearson M."/>
            <person name="Poon T.W."/>
            <person name="Priest M."/>
            <person name="Roberts A."/>
            <person name="Saif S."/>
            <person name="Shea T."/>
            <person name="Sykes S."/>
            <person name="Wortman J."/>
            <person name="Nusbaum C."/>
            <person name="Birren B."/>
        </authorList>
    </citation>
    <scope>NUCLEOTIDE SEQUENCE [LARGE SCALE GENOMIC DNA]</scope>
    <source>
        <strain evidence="7">NJM9701</strain>
    </source>
</reference>
<evidence type="ECO:0000256" key="3">
    <source>
        <dbReference type="ARBA" id="ARBA00022603"/>
    </source>
</evidence>
<dbReference type="GeneID" id="20084008"/>
<dbReference type="AlphaFoldDB" id="A0A024U790"/>
<accession>A0A024U790</accession>
<dbReference type="GO" id="GO:0032259">
    <property type="term" value="P:methylation"/>
    <property type="evidence" value="ECO:0007669"/>
    <property type="project" value="UniProtKB-KW"/>
</dbReference>